<comment type="caution">
    <text evidence="2">The sequence shown here is derived from an EMBL/GenBank/DDBJ whole genome shotgun (WGS) entry which is preliminary data.</text>
</comment>
<reference evidence="2 3" key="1">
    <citation type="submission" date="2018-03" db="EMBL/GenBank/DDBJ databases">
        <authorList>
            <person name="Nguyen K."/>
            <person name="Fouts D."/>
            <person name="Sutton G."/>
        </authorList>
    </citation>
    <scope>NUCLEOTIDE SEQUENCE [LARGE SCALE GENOMIC DNA]</scope>
    <source>
        <strain evidence="2 3">AU17135</strain>
    </source>
</reference>
<dbReference type="AlphaFoldDB" id="A0A8E2RX35"/>
<keyword evidence="1 2" id="KW-0378">Hydrolase</keyword>
<evidence type="ECO:0000256" key="1">
    <source>
        <dbReference type="ARBA" id="ARBA00022801"/>
    </source>
</evidence>
<protein>
    <submittedName>
        <fullName evidence="2">Alpha/beta hydrolase</fullName>
    </submittedName>
</protein>
<dbReference type="Proteomes" id="UP000237686">
    <property type="component" value="Unassembled WGS sequence"/>
</dbReference>
<dbReference type="PANTHER" id="PTHR48081">
    <property type="entry name" value="AB HYDROLASE SUPERFAMILY PROTEIN C4A8.06C"/>
    <property type="match status" value="1"/>
</dbReference>
<dbReference type="Gene3D" id="3.40.50.1820">
    <property type="entry name" value="alpha/beta hydrolase"/>
    <property type="match status" value="1"/>
</dbReference>
<evidence type="ECO:0000313" key="3">
    <source>
        <dbReference type="Proteomes" id="UP000237686"/>
    </source>
</evidence>
<dbReference type="EMBL" id="PVFZ01000031">
    <property type="protein sequence ID" value="PRF24946.1"/>
    <property type="molecule type" value="Genomic_DNA"/>
</dbReference>
<dbReference type="Pfam" id="PF07859">
    <property type="entry name" value="Abhydrolase_3"/>
    <property type="match status" value="1"/>
</dbReference>
<dbReference type="InterPro" id="IPR013094">
    <property type="entry name" value="AB_hydrolase_3"/>
</dbReference>
<dbReference type="SUPFAM" id="SSF53474">
    <property type="entry name" value="alpha/beta-Hydrolases"/>
    <property type="match status" value="1"/>
</dbReference>
<dbReference type="PANTHER" id="PTHR48081:SF8">
    <property type="entry name" value="ALPHA_BETA HYDROLASE FOLD-3 DOMAIN-CONTAINING PROTEIN-RELATED"/>
    <property type="match status" value="1"/>
</dbReference>
<gene>
    <name evidence="2" type="ORF">C6P98_10485</name>
</gene>
<proteinExistence type="predicted"/>
<dbReference type="InterPro" id="IPR029058">
    <property type="entry name" value="AB_hydrolase_fold"/>
</dbReference>
<evidence type="ECO:0000313" key="2">
    <source>
        <dbReference type="EMBL" id="PRF24946.1"/>
    </source>
</evidence>
<sequence length="312" mass="33497">MMTIRYFAAGDDDRRFVDTLLGDRVFSTVYAGPRSADAMRAATSSILATHAYSIDAPGLDIAPCDIAGVPCERIAAGVADRESSELVVFLHGGGFVRGSLALGRRSAIELAVLTRRPVLAIGYRQAPEHRFPAAGNDMLAVYRSLVDQGYDAQSLVVVGESSGGCLALTLPEWLRRNRCPAPAGIVGICPMADLRMDSVSWYVNAARDIATREMGARMIELYIDAGSTADPLAAPLFTPYDATANVLLCVGANEVMLSDVERFADHAARAGATVALNLYEAMPHGFTKFDTPLARSAMQHVAAWCVTRLTRR</sequence>
<dbReference type="RefSeq" id="WP_006409292.1">
    <property type="nucleotide sequence ID" value="NZ_CADFDF010000001.1"/>
</dbReference>
<dbReference type="InterPro" id="IPR050300">
    <property type="entry name" value="GDXG_lipolytic_enzyme"/>
</dbReference>
<name>A0A8E2RX35_9BURK</name>
<dbReference type="GO" id="GO:0016787">
    <property type="term" value="F:hydrolase activity"/>
    <property type="evidence" value="ECO:0007669"/>
    <property type="project" value="UniProtKB-KW"/>
</dbReference>
<accession>A0A8E2RX35</accession>
<organism evidence="2 3">
    <name type="scientific">Burkholderia multivorans</name>
    <dbReference type="NCBI Taxonomy" id="87883"/>
    <lineage>
        <taxon>Bacteria</taxon>
        <taxon>Pseudomonadati</taxon>
        <taxon>Pseudomonadota</taxon>
        <taxon>Betaproteobacteria</taxon>
        <taxon>Burkholderiales</taxon>
        <taxon>Burkholderiaceae</taxon>
        <taxon>Burkholderia</taxon>
        <taxon>Burkholderia cepacia complex</taxon>
    </lineage>
</organism>